<evidence type="ECO:0000256" key="6">
    <source>
        <dbReference type="ARBA" id="ARBA00022530"/>
    </source>
</evidence>
<dbReference type="GO" id="GO:0031012">
    <property type="term" value="C:extracellular matrix"/>
    <property type="evidence" value="ECO:0007669"/>
    <property type="project" value="TreeGrafter"/>
</dbReference>
<keyword evidence="6" id="KW-0272">Extracellular matrix</keyword>
<feature type="compositionally biased region" description="Basic and acidic residues" evidence="10">
    <location>
        <begin position="166"/>
        <end position="199"/>
    </location>
</feature>
<dbReference type="GO" id="GO:0048706">
    <property type="term" value="P:embryonic skeletal system development"/>
    <property type="evidence" value="ECO:0007669"/>
    <property type="project" value="TreeGrafter"/>
</dbReference>
<dbReference type="PANTHER" id="PTHR28647">
    <property type="entry name" value="UNIQUE CARTILAGE MATRIX-ASSOCIATED PROTEIN"/>
    <property type="match status" value="1"/>
</dbReference>
<comment type="caution">
    <text evidence="12">The sequence shown here is derived from an EMBL/GenBank/DDBJ whole genome shotgun (WGS) entry which is preliminary data.</text>
</comment>
<organism evidence="12 13">
    <name type="scientific">Takifugu flavidus</name>
    <name type="common">sansaifugu</name>
    <dbReference type="NCBI Taxonomy" id="433684"/>
    <lineage>
        <taxon>Eukaryota</taxon>
        <taxon>Metazoa</taxon>
        <taxon>Chordata</taxon>
        <taxon>Craniata</taxon>
        <taxon>Vertebrata</taxon>
        <taxon>Euteleostomi</taxon>
        <taxon>Actinopterygii</taxon>
        <taxon>Neopterygii</taxon>
        <taxon>Teleostei</taxon>
        <taxon>Neoteleostei</taxon>
        <taxon>Acanthomorphata</taxon>
        <taxon>Eupercaria</taxon>
        <taxon>Tetraodontiformes</taxon>
        <taxon>Tetradontoidea</taxon>
        <taxon>Tetraodontidae</taxon>
        <taxon>Takifugu</taxon>
    </lineage>
</organism>
<feature type="region of interest" description="Disordered" evidence="10">
    <location>
        <begin position="166"/>
        <end position="213"/>
    </location>
</feature>
<dbReference type="Pfam" id="PF17085">
    <property type="entry name" value="UCMA"/>
    <property type="match status" value="2"/>
</dbReference>
<comment type="subcellular location">
    <subcellularLocation>
        <location evidence="2">Secreted</location>
        <location evidence="2">Extracellular space</location>
        <location evidence="2">Extracellular matrix</location>
    </subcellularLocation>
</comment>
<dbReference type="AlphaFoldDB" id="A0A5C6P9L3"/>
<accession>A0A5C6P9L3</accession>
<feature type="chain" id="PRO_5022946749" description="Unique cartilage matrix-associated protein" evidence="11">
    <location>
        <begin position="28"/>
        <end position="213"/>
    </location>
</feature>
<dbReference type="GO" id="GO:0045667">
    <property type="term" value="P:regulation of osteoblast differentiation"/>
    <property type="evidence" value="ECO:0007669"/>
    <property type="project" value="InterPro"/>
</dbReference>
<name>A0A5C6P9L3_9TELE</name>
<evidence type="ECO:0000256" key="5">
    <source>
        <dbReference type="ARBA" id="ARBA00022525"/>
    </source>
</evidence>
<keyword evidence="9" id="KW-0175">Coiled coil</keyword>
<evidence type="ECO:0000256" key="10">
    <source>
        <dbReference type="SAM" id="MobiDB-lite"/>
    </source>
</evidence>
<gene>
    <name evidence="12" type="ORF">D4764_13G0005480</name>
</gene>
<reference evidence="12 13" key="1">
    <citation type="submission" date="2019-04" db="EMBL/GenBank/DDBJ databases">
        <title>Chromosome genome assembly for Takifugu flavidus.</title>
        <authorList>
            <person name="Xiao S."/>
        </authorList>
    </citation>
    <scope>NUCLEOTIDE SEQUENCE [LARGE SCALE GENOMIC DNA]</scope>
    <source>
        <strain evidence="12">HTHZ2018</strain>
        <tissue evidence="12">Muscle</tissue>
    </source>
</reference>
<evidence type="ECO:0000313" key="12">
    <source>
        <dbReference type="EMBL" id="TWW75886.1"/>
    </source>
</evidence>
<dbReference type="PANTHER" id="PTHR28647:SF2">
    <property type="entry name" value="UNIQUE CARTILAGE MATRIX-ASSOCIATED PROTEIN"/>
    <property type="match status" value="1"/>
</dbReference>
<evidence type="ECO:0000256" key="9">
    <source>
        <dbReference type="ARBA" id="ARBA00023054"/>
    </source>
</evidence>
<evidence type="ECO:0000256" key="8">
    <source>
        <dbReference type="ARBA" id="ARBA00022729"/>
    </source>
</evidence>
<evidence type="ECO:0000256" key="2">
    <source>
        <dbReference type="ARBA" id="ARBA00004498"/>
    </source>
</evidence>
<evidence type="ECO:0000256" key="1">
    <source>
        <dbReference type="ARBA" id="ARBA00002111"/>
    </source>
</evidence>
<dbReference type="InterPro" id="IPR031386">
    <property type="entry name" value="UCMA"/>
</dbReference>
<evidence type="ECO:0000256" key="4">
    <source>
        <dbReference type="ARBA" id="ARBA00013765"/>
    </source>
</evidence>
<keyword evidence="8 11" id="KW-0732">Signal</keyword>
<comment type="similarity">
    <text evidence="3">Belongs to the UCMA family.</text>
</comment>
<evidence type="ECO:0000256" key="3">
    <source>
        <dbReference type="ARBA" id="ARBA00011000"/>
    </source>
</evidence>
<comment type="function">
    <text evidence="1">May be involved in the negative control of osteogenic differentiation of osteochondrogenic precursor cells in peripheral zones of fetal cartilage and at the cartilage-bone interface.</text>
</comment>
<evidence type="ECO:0000313" key="13">
    <source>
        <dbReference type="Proteomes" id="UP000324091"/>
    </source>
</evidence>
<keyword evidence="7" id="KW-0765">Sulfation</keyword>
<dbReference type="Proteomes" id="UP000324091">
    <property type="component" value="Chromosome 13"/>
</dbReference>
<evidence type="ECO:0000256" key="7">
    <source>
        <dbReference type="ARBA" id="ARBA00022641"/>
    </source>
</evidence>
<feature type="compositionally biased region" description="Polar residues" evidence="10">
    <location>
        <begin position="25"/>
        <end position="36"/>
    </location>
</feature>
<feature type="region of interest" description="Disordered" evidence="10">
    <location>
        <begin position="25"/>
        <end position="44"/>
    </location>
</feature>
<protein>
    <recommendedName>
        <fullName evidence="4">Unique cartilage matrix-associated protein</fullName>
    </recommendedName>
</protein>
<keyword evidence="13" id="KW-1185">Reference proteome</keyword>
<keyword evidence="5" id="KW-0964">Secreted</keyword>
<proteinExistence type="inferred from homology"/>
<evidence type="ECO:0000256" key="11">
    <source>
        <dbReference type="SAM" id="SignalP"/>
    </source>
</evidence>
<sequence>MARTYATLLALLAVYITLFSSPEGTHSAAVPQSTGGQRDPSGPLKMIFMKESEASTFFRRRSRRGLKSQDEINDTDDAEFKRNRKGHRREGKSLMSEWVSGREEVGLIRPSMLSIKDNATRVFPSFPSSANVYVTHYLINSPCSCVLAAEQRQVLAADERRREFHEEKRKKFKSHAEEEHDEQDERTSESTEQWREFHYDGMYPPHEYNRHYT</sequence>
<feature type="signal peptide" evidence="11">
    <location>
        <begin position="1"/>
        <end position="27"/>
    </location>
</feature>
<dbReference type="EMBL" id="RHFK02000005">
    <property type="protein sequence ID" value="TWW75886.1"/>
    <property type="molecule type" value="Genomic_DNA"/>
</dbReference>